<feature type="non-terminal residue" evidence="2">
    <location>
        <position position="28"/>
    </location>
</feature>
<feature type="region of interest" description="Disordered" evidence="1">
    <location>
        <begin position="1"/>
        <end position="28"/>
    </location>
</feature>
<accession>A0AAE1AEN2</accession>
<evidence type="ECO:0000313" key="3">
    <source>
        <dbReference type="Proteomes" id="UP001283361"/>
    </source>
</evidence>
<dbReference type="Proteomes" id="UP001283361">
    <property type="component" value="Unassembled WGS sequence"/>
</dbReference>
<protein>
    <submittedName>
        <fullName evidence="2">Uncharacterized protein</fullName>
    </submittedName>
</protein>
<organism evidence="2 3">
    <name type="scientific">Elysia crispata</name>
    <name type="common">lettuce slug</name>
    <dbReference type="NCBI Taxonomy" id="231223"/>
    <lineage>
        <taxon>Eukaryota</taxon>
        <taxon>Metazoa</taxon>
        <taxon>Spiralia</taxon>
        <taxon>Lophotrochozoa</taxon>
        <taxon>Mollusca</taxon>
        <taxon>Gastropoda</taxon>
        <taxon>Heterobranchia</taxon>
        <taxon>Euthyneura</taxon>
        <taxon>Panpulmonata</taxon>
        <taxon>Sacoglossa</taxon>
        <taxon>Placobranchoidea</taxon>
        <taxon>Plakobranchidae</taxon>
        <taxon>Elysia</taxon>
    </lineage>
</organism>
<evidence type="ECO:0000256" key="1">
    <source>
        <dbReference type="SAM" id="MobiDB-lite"/>
    </source>
</evidence>
<keyword evidence="3" id="KW-1185">Reference proteome</keyword>
<gene>
    <name evidence="2" type="ORF">RRG08_039147</name>
</gene>
<sequence>MFRYSSRYDSTSPAIGHGMTEQVPLQLS</sequence>
<name>A0AAE1AEN2_9GAST</name>
<dbReference type="AlphaFoldDB" id="A0AAE1AEN2"/>
<dbReference type="EMBL" id="JAWDGP010001962">
    <property type="protein sequence ID" value="KAK3786500.1"/>
    <property type="molecule type" value="Genomic_DNA"/>
</dbReference>
<proteinExistence type="predicted"/>
<reference evidence="2" key="1">
    <citation type="journal article" date="2023" name="G3 (Bethesda)">
        <title>A reference genome for the long-term kleptoplast-retaining sea slug Elysia crispata morphotype clarki.</title>
        <authorList>
            <person name="Eastman K.E."/>
            <person name="Pendleton A.L."/>
            <person name="Shaikh M.A."/>
            <person name="Suttiyut T."/>
            <person name="Ogas R."/>
            <person name="Tomko P."/>
            <person name="Gavelis G."/>
            <person name="Widhalm J.R."/>
            <person name="Wisecaver J.H."/>
        </authorList>
    </citation>
    <scope>NUCLEOTIDE SEQUENCE</scope>
    <source>
        <strain evidence="2">ECLA1</strain>
    </source>
</reference>
<evidence type="ECO:0000313" key="2">
    <source>
        <dbReference type="EMBL" id="KAK3786500.1"/>
    </source>
</evidence>
<comment type="caution">
    <text evidence="2">The sequence shown here is derived from an EMBL/GenBank/DDBJ whole genome shotgun (WGS) entry which is preliminary data.</text>
</comment>